<dbReference type="PANTHER" id="PTHR33254:SF16">
    <property type="entry name" value="BLR3842 PROTEIN"/>
    <property type="match status" value="1"/>
</dbReference>
<dbReference type="Gene3D" id="3.50.30.40">
    <property type="entry name" value="Ribonuclease E inhibitor RraA/RraA-like"/>
    <property type="match status" value="1"/>
</dbReference>
<keyword evidence="1" id="KW-0479">Metal-binding</keyword>
<evidence type="ECO:0000256" key="1">
    <source>
        <dbReference type="PIRSR" id="PIRSR605493-1"/>
    </source>
</evidence>
<evidence type="ECO:0000313" key="2">
    <source>
        <dbReference type="EMBL" id="PTR19541.1"/>
    </source>
</evidence>
<proteinExistence type="predicted"/>
<dbReference type="EMBL" id="QAOT01000004">
    <property type="protein sequence ID" value="PTR19541.1"/>
    <property type="molecule type" value="Genomic_DNA"/>
</dbReference>
<dbReference type="Proteomes" id="UP000244060">
    <property type="component" value="Unassembled WGS sequence"/>
</dbReference>
<dbReference type="InterPro" id="IPR005493">
    <property type="entry name" value="RraA/RraA-like"/>
</dbReference>
<dbReference type="Pfam" id="PF03737">
    <property type="entry name" value="RraA-like"/>
    <property type="match status" value="1"/>
</dbReference>
<gene>
    <name evidence="2" type="ORF">C8J28_10425</name>
</gene>
<reference evidence="2 3" key="1">
    <citation type="submission" date="2018-04" db="EMBL/GenBank/DDBJ databases">
        <title>Genomic Encyclopedia of Type Strains, Phase III (KMG-III): the genomes of soil and plant-associated and newly described type strains.</title>
        <authorList>
            <person name="Whitman W."/>
        </authorList>
    </citation>
    <scope>NUCLEOTIDE SEQUENCE [LARGE SCALE GENOMIC DNA]</scope>
    <source>
        <strain evidence="2 3">KA25</strain>
    </source>
</reference>
<organism evidence="2 3">
    <name type="scientific">Cereibacter azotoformans</name>
    <dbReference type="NCBI Taxonomy" id="43057"/>
    <lineage>
        <taxon>Bacteria</taxon>
        <taxon>Pseudomonadati</taxon>
        <taxon>Pseudomonadota</taxon>
        <taxon>Alphaproteobacteria</taxon>
        <taxon>Rhodobacterales</taxon>
        <taxon>Paracoccaceae</taxon>
        <taxon>Cereibacter</taxon>
    </lineage>
</organism>
<dbReference type="CDD" id="cd16841">
    <property type="entry name" value="RraA_family"/>
    <property type="match status" value="1"/>
</dbReference>
<feature type="binding site" evidence="1">
    <location>
        <position position="128"/>
    </location>
    <ligand>
        <name>Mg(2+)</name>
        <dbReference type="ChEBI" id="CHEBI:18420"/>
    </ligand>
</feature>
<keyword evidence="3" id="KW-1185">Reference proteome</keyword>
<sequence length="238" mass="25009">MTTDTDKEQALIEALRGVTTATLTTVLLKKGLRNVWMRGAFPLQPGQPRIVGRAFTLRFVPAREDLATPASWSSPISTRAAIEAMPEGCICVADAMGITDAGIFGDILCARMKKRGVAALVTDGVVRDGAGVRGTGLPVWCNGVAAPPSVAGLTFVAWQEPVGCGGVAVFPGDMVVIDDDGAVLIPADLVEAVTGESVEQERLEGWIMTQVEEGVALPGLYPANAENKAKYEAWKSGQ</sequence>
<evidence type="ECO:0000313" key="3">
    <source>
        <dbReference type="Proteomes" id="UP000244060"/>
    </source>
</evidence>
<feature type="binding site" evidence="1">
    <location>
        <position position="127"/>
    </location>
    <ligand>
        <name>substrate</name>
    </ligand>
</feature>
<comment type="caution">
    <text evidence="2">The sequence shown here is derived from an EMBL/GenBank/DDBJ whole genome shotgun (WGS) entry which is preliminary data.</text>
</comment>
<comment type="cofactor">
    <cofactor evidence="1">
        <name>Mg(2+)</name>
        <dbReference type="ChEBI" id="CHEBI:18420"/>
    </cofactor>
</comment>
<dbReference type="SUPFAM" id="SSF89562">
    <property type="entry name" value="RraA-like"/>
    <property type="match status" value="1"/>
</dbReference>
<dbReference type="GO" id="GO:0046872">
    <property type="term" value="F:metal ion binding"/>
    <property type="evidence" value="ECO:0007669"/>
    <property type="project" value="UniProtKB-KW"/>
</dbReference>
<feature type="binding site" evidence="1">
    <location>
        <begin position="105"/>
        <end position="108"/>
    </location>
    <ligand>
        <name>substrate</name>
    </ligand>
</feature>
<dbReference type="OrthoDB" id="9805307at2"/>
<dbReference type="AlphaFoldDB" id="A0A2T5KAV6"/>
<dbReference type="PANTHER" id="PTHR33254">
    <property type="entry name" value="4-HYDROXY-4-METHYL-2-OXOGLUTARATE ALDOLASE 3-RELATED"/>
    <property type="match status" value="1"/>
</dbReference>
<keyword evidence="1" id="KW-0460">Magnesium</keyword>
<protein>
    <submittedName>
        <fullName evidence="2">Regulator of RNase E activity RraA</fullName>
    </submittedName>
</protein>
<dbReference type="InterPro" id="IPR036704">
    <property type="entry name" value="RraA/RraA-like_sf"/>
</dbReference>
<accession>A0A2T5KAV6</accession>
<dbReference type="RefSeq" id="WP_108220468.1">
    <property type="nucleotide sequence ID" value="NZ_CP090021.1"/>
</dbReference>
<name>A0A2T5KAV6_9RHOB</name>
<dbReference type="NCBIfam" id="NF006093">
    <property type="entry name" value="PRK08245.1"/>
    <property type="match status" value="1"/>
</dbReference>